<dbReference type="RefSeq" id="WP_068811439.1">
    <property type="nucleotide sequence ID" value="NZ_BMIY01000002.1"/>
</dbReference>
<evidence type="ECO:0000313" key="2">
    <source>
        <dbReference type="Proteomes" id="UP000627715"/>
    </source>
</evidence>
<dbReference type="Proteomes" id="UP000627715">
    <property type="component" value="Unassembled WGS sequence"/>
</dbReference>
<proteinExistence type="predicted"/>
<dbReference type="Pfam" id="PF02597">
    <property type="entry name" value="ThiS"/>
    <property type="match status" value="1"/>
</dbReference>
<protein>
    <submittedName>
        <fullName evidence="1">Sulfur carrier protein ThiS</fullName>
    </submittedName>
</protein>
<dbReference type="InterPro" id="IPR003749">
    <property type="entry name" value="ThiS/MoaD-like"/>
</dbReference>
<keyword evidence="2" id="KW-1185">Reference proteome</keyword>
<dbReference type="InterPro" id="IPR010035">
    <property type="entry name" value="Thi_S"/>
</dbReference>
<dbReference type="EMBL" id="BMIY01000002">
    <property type="protein sequence ID" value="GGG51585.1"/>
    <property type="molecule type" value="Genomic_DNA"/>
</dbReference>
<evidence type="ECO:0000313" key="1">
    <source>
        <dbReference type="EMBL" id="GGG51585.1"/>
    </source>
</evidence>
<dbReference type="PANTHER" id="PTHR34472:SF1">
    <property type="entry name" value="SULFUR CARRIER PROTEIN THIS"/>
    <property type="match status" value="1"/>
</dbReference>
<name>A0A917GMP9_9GAMM</name>
<dbReference type="InterPro" id="IPR016155">
    <property type="entry name" value="Mopterin_synth/thiamin_S_b"/>
</dbReference>
<gene>
    <name evidence="1" type="primary">thiS</name>
    <name evidence="1" type="ORF">GCM10011403_05960</name>
</gene>
<sequence length="66" mass="7278">MKVTINGDERELPDGSTLVALLELLDMTRGRVAVEINQEIIPRSQHKQHLLHDGDKIEIVHAIGGG</sequence>
<accession>A0A917GMP9</accession>
<organism evidence="1 2">
    <name type="scientific">Pseudohongiella nitratireducens</name>
    <dbReference type="NCBI Taxonomy" id="1768907"/>
    <lineage>
        <taxon>Bacteria</taxon>
        <taxon>Pseudomonadati</taxon>
        <taxon>Pseudomonadota</taxon>
        <taxon>Gammaproteobacteria</taxon>
        <taxon>Pseudomonadales</taxon>
        <taxon>Pseudohongiellaceae</taxon>
        <taxon>Pseudohongiella</taxon>
    </lineage>
</organism>
<dbReference type="NCBIfam" id="TIGR01683">
    <property type="entry name" value="thiS"/>
    <property type="match status" value="1"/>
</dbReference>
<dbReference type="AlphaFoldDB" id="A0A917GMP9"/>
<dbReference type="OrthoDB" id="9800283at2"/>
<dbReference type="InterPro" id="IPR012675">
    <property type="entry name" value="Beta-grasp_dom_sf"/>
</dbReference>
<dbReference type="SUPFAM" id="SSF54285">
    <property type="entry name" value="MoaD/ThiS"/>
    <property type="match status" value="1"/>
</dbReference>
<reference evidence="1" key="2">
    <citation type="submission" date="2020-09" db="EMBL/GenBank/DDBJ databases">
        <authorList>
            <person name="Sun Q."/>
            <person name="Zhou Y."/>
        </authorList>
    </citation>
    <scope>NUCLEOTIDE SEQUENCE</scope>
    <source>
        <strain evidence="1">CGMCC 1.15425</strain>
    </source>
</reference>
<comment type="caution">
    <text evidence="1">The sequence shown here is derived from an EMBL/GenBank/DDBJ whole genome shotgun (WGS) entry which is preliminary data.</text>
</comment>
<dbReference type="PANTHER" id="PTHR34472">
    <property type="entry name" value="SULFUR CARRIER PROTEIN THIS"/>
    <property type="match status" value="1"/>
</dbReference>
<dbReference type="Gene3D" id="3.10.20.30">
    <property type="match status" value="1"/>
</dbReference>
<reference evidence="1" key="1">
    <citation type="journal article" date="2014" name="Int. J. Syst. Evol. Microbiol.">
        <title>Complete genome sequence of Corynebacterium casei LMG S-19264T (=DSM 44701T), isolated from a smear-ripened cheese.</title>
        <authorList>
            <consortium name="US DOE Joint Genome Institute (JGI-PGF)"/>
            <person name="Walter F."/>
            <person name="Albersmeier A."/>
            <person name="Kalinowski J."/>
            <person name="Ruckert C."/>
        </authorList>
    </citation>
    <scope>NUCLEOTIDE SEQUENCE</scope>
    <source>
        <strain evidence="1">CGMCC 1.15425</strain>
    </source>
</reference>
<dbReference type="CDD" id="cd00565">
    <property type="entry name" value="Ubl_ThiS"/>
    <property type="match status" value="1"/>
</dbReference>